<dbReference type="EMBL" id="VHQG01000004">
    <property type="protein sequence ID" value="TPW74905.1"/>
    <property type="molecule type" value="Genomic_DNA"/>
</dbReference>
<proteinExistence type="predicted"/>
<accession>A0A506XYM5</accession>
<dbReference type="AlphaFoldDB" id="A0A506XYM5"/>
<organism evidence="3 4">
    <name type="scientific">Schumannella soli</name>
    <dbReference type="NCBI Taxonomy" id="2590779"/>
    <lineage>
        <taxon>Bacteria</taxon>
        <taxon>Bacillati</taxon>
        <taxon>Actinomycetota</taxon>
        <taxon>Actinomycetes</taxon>
        <taxon>Micrococcales</taxon>
        <taxon>Microbacteriaceae</taxon>
        <taxon>Schumannella</taxon>
    </lineage>
</organism>
<evidence type="ECO:0000313" key="3">
    <source>
        <dbReference type="EMBL" id="TPW74905.1"/>
    </source>
</evidence>
<evidence type="ECO:0000256" key="1">
    <source>
        <dbReference type="SAM" id="MobiDB-lite"/>
    </source>
</evidence>
<protein>
    <submittedName>
        <fullName evidence="3">Uncharacterized protein</fullName>
    </submittedName>
</protein>
<dbReference type="OrthoDB" id="4979603at2"/>
<keyword evidence="2" id="KW-0732">Signal</keyword>
<feature type="compositionally biased region" description="Gly residues" evidence="1">
    <location>
        <begin position="78"/>
        <end position="89"/>
    </location>
</feature>
<evidence type="ECO:0000313" key="4">
    <source>
        <dbReference type="Proteomes" id="UP000316252"/>
    </source>
</evidence>
<comment type="caution">
    <text evidence="3">The sequence shown here is derived from an EMBL/GenBank/DDBJ whole genome shotgun (WGS) entry which is preliminary data.</text>
</comment>
<reference evidence="3 4" key="1">
    <citation type="submission" date="2019-06" db="EMBL/GenBank/DDBJ databases">
        <authorList>
            <person name="Li F."/>
        </authorList>
    </citation>
    <scope>NUCLEOTIDE SEQUENCE [LARGE SCALE GENOMIC DNA]</scope>
    <source>
        <strain evidence="3 4">10F1D-1</strain>
    </source>
</reference>
<keyword evidence="4" id="KW-1185">Reference proteome</keyword>
<name>A0A506XYM5_9MICO</name>
<gene>
    <name evidence="3" type="ORF">FJ657_13405</name>
</gene>
<feature type="region of interest" description="Disordered" evidence="1">
    <location>
        <begin position="50"/>
        <end position="106"/>
    </location>
</feature>
<feature type="compositionally biased region" description="Pro residues" evidence="1">
    <location>
        <begin position="60"/>
        <end position="76"/>
    </location>
</feature>
<feature type="signal peptide" evidence="2">
    <location>
        <begin position="1"/>
        <end position="27"/>
    </location>
</feature>
<sequence>MRRGGLLGLVALAATALLGIGAAPLPASTPNGTAPAAFCIPLLMDCSDGGSGSGGGSTPSPTPSPSSPIPGLPIPGLPGSGSGGSGGATPGSPTPPPAPADAIADPDAPVMTLPAAQLEGSSLSFTGLKGLSLVTVPLADGSRTPVIKLEVDSIAIDDFVLDVRHEAGGDALVTKAGRMELQGHVVVYLDSVSATGPNGVGLSLGAQTPLPGDELPPKLLQVSLGLVGVTGDRISFTPVHQYFG</sequence>
<feature type="chain" id="PRO_5039719759" evidence="2">
    <location>
        <begin position="28"/>
        <end position="244"/>
    </location>
</feature>
<dbReference type="Proteomes" id="UP000316252">
    <property type="component" value="Unassembled WGS sequence"/>
</dbReference>
<evidence type="ECO:0000256" key="2">
    <source>
        <dbReference type="SAM" id="SignalP"/>
    </source>
</evidence>